<dbReference type="InterPro" id="IPR027039">
    <property type="entry name" value="Crtac1"/>
</dbReference>
<evidence type="ECO:0000313" key="4">
    <source>
        <dbReference type="EMBL" id="PPK87739.1"/>
    </source>
</evidence>
<dbReference type="RefSeq" id="WP_104418330.1">
    <property type="nucleotide sequence ID" value="NZ_PTJC01000005.1"/>
</dbReference>
<dbReference type="Pfam" id="PF13517">
    <property type="entry name" value="FG-GAP_3"/>
    <property type="match status" value="5"/>
</dbReference>
<dbReference type="PANTHER" id="PTHR16026:SF0">
    <property type="entry name" value="CARTILAGE ACIDIC PROTEIN 1"/>
    <property type="match status" value="1"/>
</dbReference>
<dbReference type="InterPro" id="IPR013517">
    <property type="entry name" value="FG-GAP"/>
</dbReference>
<feature type="signal peptide" evidence="2">
    <location>
        <begin position="1"/>
        <end position="22"/>
    </location>
</feature>
<sequence length="1122" mass="123412">MNYSALATIVAALLLAAGACTPDPPRREADASRLFSLLPAEATGFDFYNRVENTKAFNIYTYRNFYNGGGVAIGDIDGDGLPDIYCTANMGPNRLYRNLGNLRFEEIAESVGVTGTQAWSTGTSMVDINGDGWLDIYVCNSGDVDGDDRSNELFVNNGDGTFTERAGAYGLADRGYSTQAAFFDYDRDGDLDAYLLNNSFRAIGSFDLRRNDRYVRDSVGGHKLYRNDGGTFRDVSEEAGIYGSTIAFGLGVRVTDFDRDGWPDIYVCNDFFERDYLYMNRGDGTFAETLVDKAESISMASMGVDAADLTGDGYPELFVTEMLPSDEGRLKTSMTFENWDKYRHNVRYDYHHQFTRNMLHRNTGADHPGEFGFSEVGRLAGVEATDWSWSALFADLDKDGRSDLYVTNGIYQDILNQDYLRYISNDIVARSLRTEDGVNYEKLIEMIPSQPIANVLFSGQEGLRFHDSTEQWGLHQAGFSNGAAFGDLDNDGDLDLVVNNVNMPAFLYRNNAERHFPDRHYLKLRLEGGGRNTQGVGAQVTAKSGTGITSAEQMPVRGFQSSVEPVLFLGLGAADRIDSLTIDWPSGAQSLLTDVPVDTLLTVREPAGSESPATDLYAGQVWAGLAQPLFLEAKVGGQAGIAHEENDFNDFDKDRLLYHMLSTEGPRLAVGDVTGDGREDIFIGGARDRPGQLFAQSADGAFRPLSQPALLEDARSEDVDAALFDADGDGDLDLYVVSGGNEYAASSSALADRLYFNDGRGRFFKAPAIYPTRRFESTSCVAPQDFDGDGDVDLFVGVRLRDRHYGVPQNGYLLENDGTGTFTDRTEELAPGLSAIGLIRDAAWTDINGDDRQDLIVVGEWMAPRIFIQTDDGLADRTEAYGLTDYTGWWNAISVADLDGDGDQDLIVGNHGLNSRFRASARRPVECYVYDFDRNGTVEQIITAYNGDTSYPVALLHDLTASLPSLKKEYLKYATYQKQRIGALFAAEDLDEAIHLRVTTLESGVFLNEGSRFRFQPLPREAQLAPTMAVYVTDFTGDDIPDVVLGGNLYAVKPEMGRYDASRGTLLVGAGDGSFTVATARESGWELDGQVRDIVPIRLAGGRYLLVARNDRPVQLFQLLQP</sequence>
<organism evidence="4 5">
    <name type="scientific">Neolewinella xylanilytica</name>
    <dbReference type="NCBI Taxonomy" id="1514080"/>
    <lineage>
        <taxon>Bacteria</taxon>
        <taxon>Pseudomonadati</taxon>
        <taxon>Bacteroidota</taxon>
        <taxon>Saprospiria</taxon>
        <taxon>Saprospirales</taxon>
        <taxon>Lewinellaceae</taxon>
        <taxon>Neolewinella</taxon>
    </lineage>
</organism>
<feature type="domain" description="ASPIC/UnbV" evidence="3">
    <location>
        <begin position="535"/>
        <end position="602"/>
    </location>
</feature>
<dbReference type="EMBL" id="PTJC01000005">
    <property type="protein sequence ID" value="PPK87739.1"/>
    <property type="molecule type" value="Genomic_DNA"/>
</dbReference>
<dbReference type="OrthoDB" id="9816120at2"/>
<evidence type="ECO:0000256" key="1">
    <source>
        <dbReference type="ARBA" id="ARBA00022729"/>
    </source>
</evidence>
<dbReference type="AlphaFoldDB" id="A0A2S6I8D3"/>
<keyword evidence="5" id="KW-1185">Reference proteome</keyword>
<dbReference type="InterPro" id="IPR011519">
    <property type="entry name" value="UnbV_ASPIC"/>
</dbReference>
<feature type="chain" id="PRO_5015785066" evidence="2">
    <location>
        <begin position="23"/>
        <end position="1122"/>
    </location>
</feature>
<protein>
    <submittedName>
        <fullName evidence="4">FG-GAP repeat protein</fullName>
    </submittedName>
</protein>
<dbReference type="SUPFAM" id="SSF69318">
    <property type="entry name" value="Integrin alpha N-terminal domain"/>
    <property type="match status" value="3"/>
</dbReference>
<comment type="caution">
    <text evidence="4">The sequence shown here is derived from an EMBL/GenBank/DDBJ whole genome shotgun (WGS) entry which is preliminary data.</text>
</comment>
<dbReference type="Gene3D" id="2.130.10.130">
    <property type="entry name" value="Integrin alpha, N-terminal"/>
    <property type="match status" value="5"/>
</dbReference>
<dbReference type="InterPro" id="IPR028994">
    <property type="entry name" value="Integrin_alpha_N"/>
</dbReference>
<gene>
    <name evidence="4" type="ORF">CLV84_0689</name>
</gene>
<evidence type="ECO:0000313" key="5">
    <source>
        <dbReference type="Proteomes" id="UP000237662"/>
    </source>
</evidence>
<dbReference type="Proteomes" id="UP000237662">
    <property type="component" value="Unassembled WGS sequence"/>
</dbReference>
<keyword evidence="1 2" id="KW-0732">Signal</keyword>
<dbReference type="Pfam" id="PF07593">
    <property type="entry name" value="UnbV_ASPIC"/>
    <property type="match status" value="1"/>
</dbReference>
<evidence type="ECO:0000256" key="2">
    <source>
        <dbReference type="SAM" id="SignalP"/>
    </source>
</evidence>
<accession>A0A2S6I8D3</accession>
<evidence type="ECO:0000259" key="3">
    <source>
        <dbReference type="Pfam" id="PF07593"/>
    </source>
</evidence>
<dbReference type="PANTHER" id="PTHR16026">
    <property type="entry name" value="CARTILAGE ACIDIC PROTEIN 1"/>
    <property type="match status" value="1"/>
</dbReference>
<proteinExistence type="predicted"/>
<name>A0A2S6I8D3_9BACT</name>
<reference evidence="4 5" key="1">
    <citation type="submission" date="2018-02" db="EMBL/GenBank/DDBJ databases">
        <title>Genomic Encyclopedia of Archaeal and Bacterial Type Strains, Phase II (KMG-II): from individual species to whole genera.</title>
        <authorList>
            <person name="Goeker M."/>
        </authorList>
    </citation>
    <scope>NUCLEOTIDE SEQUENCE [LARGE SCALE GENOMIC DNA]</scope>
    <source>
        <strain evidence="4 5">DSM 29526</strain>
    </source>
</reference>